<evidence type="ECO:0000256" key="4">
    <source>
        <dbReference type="ARBA" id="ARBA00022842"/>
    </source>
</evidence>
<dbReference type="InterPro" id="IPR000760">
    <property type="entry name" value="Inositol_monophosphatase-like"/>
</dbReference>
<evidence type="ECO:0000256" key="2">
    <source>
        <dbReference type="ARBA" id="ARBA00022723"/>
    </source>
</evidence>
<dbReference type="PANTHER" id="PTHR20854">
    <property type="entry name" value="INOSITOL MONOPHOSPHATASE"/>
    <property type="match status" value="1"/>
</dbReference>
<evidence type="ECO:0000256" key="3">
    <source>
        <dbReference type="ARBA" id="ARBA00022801"/>
    </source>
</evidence>
<dbReference type="Gene3D" id="3.30.540.10">
    <property type="entry name" value="Fructose-1,6-Bisphosphatase, subunit A, domain 1"/>
    <property type="match status" value="1"/>
</dbReference>
<keyword evidence="6" id="KW-1185">Reference proteome</keyword>
<dbReference type="Proteomes" id="UP000199598">
    <property type="component" value="Unassembled WGS sequence"/>
</dbReference>
<proteinExistence type="inferred from homology"/>
<dbReference type="Gene3D" id="3.40.190.80">
    <property type="match status" value="1"/>
</dbReference>
<dbReference type="EMBL" id="FOSK01000003">
    <property type="protein sequence ID" value="SFK26895.1"/>
    <property type="molecule type" value="Genomic_DNA"/>
</dbReference>
<protein>
    <submittedName>
        <fullName evidence="5">Myo-inositol-1(Or 4)-monophosphatase</fullName>
    </submittedName>
</protein>
<evidence type="ECO:0000313" key="6">
    <source>
        <dbReference type="Proteomes" id="UP000199598"/>
    </source>
</evidence>
<comment type="similarity">
    <text evidence="1">Belongs to the inositol monophosphatase superfamily.</text>
</comment>
<keyword evidence="4" id="KW-0460">Magnesium</keyword>
<organism evidence="5 6">
    <name type="scientific">Pseudovibrio ascidiaceicola</name>
    <dbReference type="NCBI Taxonomy" id="285279"/>
    <lineage>
        <taxon>Bacteria</taxon>
        <taxon>Pseudomonadati</taxon>
        <taxon>Pseudomonadota</taxon>
        <taxon>Alphaproteobacteria</taxon>
        <taxon>Hyphomicrobiales</taxon>
        <taxon>Stappiaceae</taxon>
        <taxon>Pseudovibrio</taxon>
    </lineage>
</organism>
<dbReference type="InterPro" id="IPR020583">
    <property type="entry name" value="Inositol_monoP_metal-BS"/>
</dbReference>
<dbReference type="PROSITE" id="PS00629">
    <property type="entry name" value="IMP_1"/>
    <property type="match status" value="1"/>
</dbReference>
<evidence type="ECO:0000313" key="5">
    <source>
        <dbReference type="EMBL" id="SFK26895.1"/>
    </source>
</evidence>
<evidence type="ECO:0000256" key="1">
    <source>
        <dbReference type="ARBA" id="ARBA00009759"/>
    </source>
</evidence>
<comment type="caution">
    <text evidence="5">The sequence shown here is derived from an EMBL/GenBank/DDBJ whole genome shotgun (WGS) entry which is preliminary data.</text>
</comment>
<dbReference type="SUPFAM" id="SSF56655">
    <property type="entry name" value="Carbohydrate phosphatase"/>
    <property type="match status" value="1"/>
</dbReference>
<dbReference type="Pfam" id="PF00459">
    <property type="entry name" value="Inositol_P"/>
    <property type="match status" value="1"/>
</dbReference>
<accession>A0A1I3Y4Z5</accession>
<keyword evidence="2" id="KW-0479">Metal-binding</keyword>
<gene>
    <name evidence="5" type="ORF">SAMN04488518_103361</name>
</gene>
<name>A0A1I3Y4Z5_9HYPH</name>
<dbReference type="PRINTS" id="PR00377">
    <property type="entry name" value="IMPHPHTASES"/>
</dbReference>
<sequence>MKVLTMQQEILTTARMIAEEVGAYALEVFHDRDKLQIGSKGLLDYVSEADCEVERRIKKALSDAFPEHGFKGEETGGELEPPCWVIDPIDGTTNYLYGRPDFCISMAFVDEQGPAVAVVHAPFHRRTIYAARGIGAFEDGKRLRPRQACDHELVVNLCFNYKQENNLDFLNKVNRLVSEQHQIRICGSAAWALCQAATGQVDGAYNGCVNSWDVLGGQLICAEAGLEIGPYVYEQGSVYAYPKGSVLSDILVPYL</sequence>
<dbReference type="PANTHER" id="PTHR20854:SF4">
    <property type="entry name" value="INOSITOL-1-MONOPHOSPHATASE-RELATED"/>
    <property type="match status" value="1"/>
</dbReference>
<keyword evidence="3" id="KW-0378">Hydrolase</keyword>
<reference evidence="5 6" key="1">
    <citation type="submission" date="2016-10" db="EMBL/GenBank/DDBJ databases">
        <authorList>
            <person name="Varghese N."/>
            <person name="Submissions S."/>
        </authorList>
    </citation>
    <scope>NUCLEOTIDE SEQUENCE [LARGE SCALE GENOMIC DNA]</scope>
    <source>
        <strain evidence="5 6">DSM 16392</strain>
    </source>
</reference>